<accession>A0A1V0N584</accession>
<gene>
    <name evidence="2" type="ORF">FAD_1435</name>
</gene>
<feature type="transmembrane region" description="Helical" evidence="1">
    <location>
        <begin position="7"/>
        <end position="27"/>
    </location>
</feature>
<protein>
    <submittedName>
        <fullName evidence="2">Uncharacterized protein</fullName>
    </submittedName>
</protein>
<keyword evidence="1" id="KW-0812">Transmembrane</keyword>
<sequence length="279" mass="31901">MPDIKKHFKIFIAILIVIILISSFIVYDITRNNVTYNNNGEPIDVKYFSVGYTFPYITNNYTASSYYVNHNKLSYMNSTIIQPRVLPYGYGCICFGINIHLKNVNNKYIYVDIISQAEPSTFNPSLNNATEIHSSYISGVCHVKYRINGNNISIPSITIRNIDKYIHNNYYNISVSISLNNNFYNTFDISGIKETAIYGTVQNTSSLSIDKINTSLLIENINNSNYKTMHVINGYFYCFLKPDTEYKLYNSNLTYIYTIDASNLTAGHSFNFEIPSSSI</sequence>
<dbReference type="Proteomes" id="UP000192050">
    <property type="component" value="Chromosome"/>
</dbReference>
<dbReference type="RefSeq" id="WP_155951141.1">
    <property type="nucleotide sequence ID" value="NZ_CP015363.1"/>
</dbReference>
<evidence type="ECO:0000313" key="3">
    <source>
        <dbReference type="Proteomes" id="UP000192050"/>
    </source>
</evidence>
<dbReference type="AlphaFoldDB" id="A0A1V0N584"/>
<evidence type="ECO:0000256" key="1">
    <source>
        <dbReference type="SAM" id="Phobius"/>
    </source>
</evidence>
<keyword evidence="1" id="KW-0472">Membrane</keyword>
<name>A0A1V0N584_9ARCH</name>
<dbReference type="STRING" id="74969.FAD_1435"/>
<dbReference type="KEGG" id="fai:FAD_1435"/>
<evidence type="ECO:0000313" key="2">
    <source>
        <dbReference type="EMBL" id="ARD85293.1"/>
    </source>
</evidence>
<keyword evidence="3" id="KW-1185">Reference proteome</keyword>
<dbReference type="EMBL" id="CP015363">
    <property type="protein sequence ID" value="ARD85293.1"/>
    <property type="molecule type" value="Genomic_DNA"/>
</dbReference>
<proteinExistence type="predicted"/>
<organism evidence="2 3">
    <name type="scientific">Ferroplasma acidiphilum</name>
    <dbReference type="NCBI Taxonomy" id="74969"/>
    <lineage>
        <taxon>Archaea</taxon>
        <taxon>Methanobacteriati</taxon>
        <taxon>Thermoplasmatota</taxon>
        <taxon>Thermoplasmata</taxon>
        <taxon>Thermoplasmatales</taxon>
        <taxon>Ferroplasmaceae</taxon>
        <taxon>Ferroplasma</taxon>
    </lineage>
</organism>
<dbReference type="GeneID" id="31676927"/>
<reference evidence="2 3" key="1">
    <citation type="submission" date="2011-10" db="EMBL/GenBank/DDBJ databases">
        <title>Metabolic and evolutionary patterns in the extreme acidophile Ferroplasma acidiphilum.</title>
        <authorList>
            <person name="Golyshina O.V."/>
            <person name="Kozyavkin S.A."/>
            <person name="Tatusov R.L."/>
            <person name="Slesarev A.I."/>
            <person name="Golyshin P.N."/>
        </authorList>
    </citation>
    <scope>NUCLEOTIDE SEQUENCE [LARGE SCALE GENOMIC DNA]</scope>
    <source>
        <strain evidence="3">Y</strain>
    </source>
</reference>
<keyword evidence="1" id="KW-1133">Transmembrane helix</keyword>